<name>A0A1D1UE06_RAMVA</name>
<dbReference type="SUPFAM" id="SSF53187">
    <property type="entry name" value="Zn-dependent exopeptidases"/>
    <property type="match status" value="1"/>
</dbReference>
<dbReference type="PANTHER" id="PTHR30575:SF0">
    <property type="entry name" value="XAA-ARG DIPEPTIDASE"/>
    <property type="match status" value="1"/>
</dbReference>
<evidence type="ECO:0008006" key="3">
    <source>
        <dbReference type="Google" id="ProtNLM"/>
    </source>
</evidence>
<gene>
    <name evidence="1" type="primary">RvY_00792-1</name>
    <name evidence="1" type="synonym">RvY_00792.1</name>
    <name evidence="1" type="ORF">RvY_00792</name>
</gene>
<reference evidence="1 2" key="1">
    <citation type="journal article" date="2016" name="Nat. Commun.">
        <title>Extremotolerant tardigrade genome and improved radiotolerance of human cultured cells by tardigrade-unique protein.</title>
        <authorList>
            <person name="Hashimoto T."/>
            <person name="Horikawa D.D."/>
            <person name="Saito Y."/>
            <person name="Kuwahara H."/>
            <person name="Kozuka-Hata H."/>
            <person name="Shin-I T."/>
            <person name="Minakuchi Y."/>
            <person name="Ohishi K."/>
            <person name="Motoyama A."/>
            <person name="Aizu T."/>
            <person name="Enomoto A."/>
            <person name="Kondo K."/>
            <person name="Tanaka S."/>
            <person name="Hara Y."/>
            <person name="Koshikawa S."/>
            <person name="Sagara H."/>
            <person name="Miura T."/>
            <person name="Yokobori S."/>
            <person name="Miyagawa K."/>
            <person name="Suzuki Y."/>
            <person name="Kubo T."/>
            <person name="Oyama M."/>
            <person name="Kohara Y."/>
            <person name="Fujiyama A."/>
            <person name="Arakawa K."/>
            <person name="Katayama T."/>
            <person name="Toyoda A."/>
            <person name="Kunieda T."/>
        </authorList>
    </citation>
    <scope>NUCLEOTIDE SEQUENCE [LARGE SCALE GENOMIC DNA]</scope>
    <source>
        <strain evidence="1 2">YOKOZUNA-1</strain>
    </source>
</reference>
<dbReference type="InterPro" id="IPR052030">
    <property type="entry name" value="Peptidase_M20/M20A_hydrolases"/>
</dbReference>
<keyword evidence="2" id="KW-1185">Reference proteome</keyword>
<dbReference type="Proteomes" id="UP000186922">
    <property type="component" value="Unassembled WGS sequence"/>
</dbReference>
<dbReference type="EMBL" id="BDGG01000001">
    <property type="protein sequence ID" value="GAU88019.1"/>
    <property type="molecule type" value="Genomic_DNA"/>
</dbReference>
<organism evidence="1 2">
    <name type="scientific">Ramazzottius varieornatus</name>
    <name type="common">Water bear</name>
    <name type="synonym">Tardigrade</name>
    <dbReference type="NCBI Taxonomy" id="947166"/>
    <lineage>
        <taxon>Eukaryota</taxon>
        <taxon>Metazoa</taxon>
        <taxon>Ecdysozoa</taxon>
        <taxon>Tardigrada</taxon>
        <taxon>Eutardigrada</taxon>
        <taxon>Parachela</taxon>
        <taxon>Hypsibioidea</taxon>
        <taxon>Ramazzottiidae</taxon>
        <taxon>Ramazzottius</taxon>
    </lineage>
</organism>
<dbReference type="AlphaFoldDB" id="A0A1D1UE06"/>
<dbReference type="GO" id="GO:0016805">
    <property type="term" value="F:dipeptidase activity"/>
    <property type="evidence" value="ECO:0007669"/>
    <property type="project" value="TreeGrafter"/>
</dbReference>
<comment type="caution">
    <text evidence="1">The sequence shown here is derived from an EMBL/GenBank/DDBJ whole genome shotgun (WGS) entry which is preliminary data.</text>
</comment>
<dbReference type="Gene3D" id="3.40.630.10">
    <property type="entry name" value="Zn peptidases"/>
    <property type="match status" value="1"/>
</dbReference>
<proteinExistence type="predicted"/>
<protein>
    <recommendedName>
        <fullName evidence="3">Peptidase M20 dimerisation domain-containing protein</fullName>
    </recommendedName>
</protein>
<dbReference type="STRING" id="947166.A0A1D1UE06"/>
<sequence>MHNSTMSSVYRHFSEIEGVYFSIPVPGFGFNGSTDMGNVSLVVPSIHPGYSLGGHCRIHTRDFEELAGKPEVQQYALIAAKSMALTCTELFLNQDLRERVKHEFQKRIKEFED</sequence>
<accession>A0A1D1UE06</accession>
<evidence type="ECO:0000313" key="1">
    <source>
        <dbReference type="EMBL" id="GAU88019.1"/>
    </source>
</evidence>
<evidence type="ECO:0000313" key="2">
    <source>
        <dbReference type="Proteomes" id="UP000186922"/>
    </source>
</evidence>
<dbReference type="PANTHER" id="PTHR30575">
    <property type="entry name" value="PEPTIDASE M20"/>
    <property type="match status" value="1"/>
</dbReference>
<dbReference type="OrthoDB" id="10063738at2759"/>